<name>W4VKN2_9BACI</name>
<dbReference type="STRING" id="1298598.JCM21714_3040"/>
<dbReference type="EMBL" id="BAVS01000017">
    <property type="protein sequence ID" value="GAE93920.1"/>
    <property type="molecule type" value="Genomic_DNA"/>
</dbReference>
<dbReference type="AlphaFoldDB" id="W4VKN2"/>
<dbReference type="InterPro" id="IPR011990">
    <property type="entry name" value="TPR-like_helical_dom_sf"/>
</dbReference>
<accession>W4VKN2</accession>
<reference evidence="1 2" key="1">
    <citation type="journal article" date="2014" name="Genome Announc.">
        <title>Draft Genome Sequence of the Boron-Tolerant and Moderately Halotolerant Bacterium Gracilibacillus boraciitolerans JCM 21714T.</title>
        <authorList>
            <person name="Ahmed I."/>
            <person name="Oshima K."/>
            <person name="Suda W."/>
            <person name="Kitamura K."/>
            <person name="Iida T."/>
            <person name="Ohmori Y."/>
            <person name="Fujiwara T."/>
            <person name="Hattori M."/>
            <person name="Ohkuma M."/>
        </authorList>
    </citation>
    <scope>NUCLEOTIDE SEQUENCE [LARGE SCALE GENOMIC DNA]</scope>
    <source>
        <strain evidence="1 2">JCM 21714</strain>
    </source>
</reference>
<organism evidence="1 2">
    <name type="scientific">Gracilibacillus boraciitolerans JCM 21714</name>
    <dbReference type="NCBI Taxonomy" id="1298598"/>
    <lineage>
        <taxon>Bacteria</taxon>
        <taxon>Bacillati</taxon>
        <taxon>Bacillota</taxon>
        <taxon>Bacilli</taxon>
        <taxon>Bacillales</taxon>
        <taxon>Bacillaceae</taxon>
        <taxon>Gracilibacillus</taxon>
    </lineage>
</organism>
<proteinExistence type="predicted"/>
<dbReference type="SUPFAM" id="SSF48452">
    <property type="entry name" value="TPR-like"/>
    <property type="match status" value="1"/>
</dbReference>
<protein>
    <submittedName>
        <fullName evidence="1">Uncharacterized protein</fullName>
    </submittedName>
</protein>
<dbReference type="Proteomes" id="UP000019102">
    <property type="component" value="Unassembled WGS sequence"/>
</dbReference>
<dbReference type="Gene3D" id="1.25.40.10">
    <property type="entry name" value="Tetratricopeptide repeat domain"/>
    <property type="match status" value="1"/>
</dbReference>
<dbReference type="OrthoDB" id="1807878at2"/>
<dbReference type="RefSeq" id="WP_052000538.1">
    <property type="nucleotide sequence ID" value="NZ_BAVS01000017.1"/>
</dbReference>
<evidence type="ECO:0000313" key="1">
    <source>
        <dbReference type="EMBL" id="GAE93920.1"/>
    </source>
</evidence>
<keyword evidence="2" id="KW-1185">Reference proteome</keyword>
<dbReference type="eggNOG" id="COG0457">
    <property type="taxonomic scope" value="Bacteria"/>
</dbReference>
<sequence>MILIARDNTKPLDKLRWSKSGLKLLDEAVHAAPRDWMIRLLRGKTAYMLPEQHFHRAHTAIEDYTLLIDQNMLHDQFLEKNQYMQLIYELGEVYYRIGQNQEASRCWIRLQQLTEDSDFIHLLHLKLKKLEGKPAVENIPHMDRPSTILLKKTVRAMGNEFQNWVGNQKTGTSTKT</sequence>
<comment type="caution">
    <text evidence="1">The sequence shown here is derived from an EMBL/GenBank/DDBJ whole genome shotgun (WGS) entry which is preliminary data.</text>
</comment>
<gene>
    <name evidence="1" type="ORF">JCM21714_3040</name>
</gene>
<evidence type="ECO:0000313" key="2">
    <source>
        <dbReference type="Proteomes" id="UP000019102"/>
    </source>
</evidence>